<reference evidence="3 4" key="1">
    <citation type="journal article" date="2016" name="Nat. Commun.">
        <title>Thousands of microbial genomes shed light on interconnected biogeochemical processes in an aquifer system.</title>
        <authorList>
            <person name="Anantharaman K."/>
            <person name="Brown C.T."/>
            <person name="Hug L.A."/>
            <person name="Sharon I."/>
            <person name="Castelle C.J."/>
            <person name="Probst A.J."/>
            <person name="Thomas B.C."/>
            <person name="Singh A."/>
            <person name="Wilkins M.J."/>
            <person name="Karaoz U."/>
            <person name="Brodie E.L."/>
            <person name="Williams K.H."/>
            <person name="Hubbard S.S."/>
            <person name="Banfield J.F."/>
        </authorList>
    </citation>
    <scope>NUCLEOTIDE SEQUENCE [LARGE SCALE GENOMIC DNA]</scope>
</reference>
<dbReference type="InterPro" id="IPR050921">
    <property type="entry name" value="T4SS_GSP_E_ATPase"/>
</dbReference>
<dbReference type="PANTHER" id="PTHR30486:SF16">
    <property type="entry name" value="TWITCHING MOTILITY PROTEIN PILT"/>
    <property type="match status" value="1"/>
</dbReference>
<dbReference type="SUPFAM" id="SSF52540">
    <property type="entry name" value="P-loop containing nucleoside triphosphate hydrolases"/>
    <property type="match status" value="1"/>
</dbReference>
<protein>
    <recommendedName>
        <fullName evidence="2">Bacterial type II secretion system protein E domain-containing protein</fullName>
    </recommendedName>
</protein>
<evidence type="ECO:0000313" key="3">
    <source>
        <dbReference type="EMBL" id="OGF26741.1"/>
    </source>
</evidence>
<evidence type="ECO:0000256" key="1">
    <source>
        <dbReference type="ARBA" id="ARBA00006611"/>
    </source>
</evidence>
<comment type="caution">
    <text evidence="3">The sequence shown here is derived from an EMBL/GenBank/DDBJ whole genome shotgun (WGS) entry which is preliminary data.</text>
</comment>
<dbReference type="PANTHER" id="PTHR30486">
    <property type="entry name" value="TWITCHING MOTILITY PROTEIN PILT"/>
    <property type="match status" value="1"/>
</dbReference>
<organism evidence="3 4">
    <name type="scientific">Candidatus Falkowbacteria bacterium RIFOXYA2_FULL_47_19</name>
    <dbReference type="NCBI Taxonomy" id="1797994"/>
    <lineage>
        <taxon>Bacteria</taxon>
        <taxon>Candidatus Falkowiibacteriota</taxon>
    </lineage>
</organism>
<dbReference type="Proteomes" id="UP000178367">
    <property type="component" value="Unassembled WGS sequence"/>
</dbReference>
<dbReference type="EMBL" id="MFGB01000014">
    <property type="protein sequence ID" value="OGF26741.1"/>
    <property type="molecule type" value="Genomic_DNA"/>
</dbReference>
<dbReference type="AlphaFoldDB" id="A0A1F5SKG2"/>
<feature type="domain" description="Bacterial type II secretion system protein E" evidence="2">
    <location>
        <begin position="7"/>
        <end position="279"/>
    </location>
</feature>
<dbReference type="STRING" id="1797994.A2227_06470"/>
<dbReference type="Gene3D" id="3.40.50.300">
    <property type="entry name" value="P-loop containing nucleotide triphosphate hydrolases"/>
    <property type="match status" value="1"/>
</dbReference>
<dbReference type="Pfam" id="PF00437">
    <property type="entry name" value="T2SSE"/>
    <property type="match status" value="1"/>
</dbReference>
<dbReference type="GO" id="GO:0016887">
    <property type="term" value="F:ATP hydrolysis activity"/>
    <property type="evidence" value="ECO:0007669"/>
    <property type="project" value="InterPro"/>
</dbReference>
<evidence type="ECO:0000313" key="4">
    <source>
        <dbReference type="Proteomes" id="UP000178367"/>
    </source>
</evidence>
<dbReference type="InterPro" id="IPR027417">
    <property type="entry name" value="P-loop_NTPase"/>
</dbReference>
<sequence>MEVASIFIGKILAEAANRGAMSLHLSIGSQPRIRVDNGLLALESENIIDQEIMSGIINFVLSEEDVARLNSDREIVTVKEFSGNLRFRINAFYQKDLPSLSFHFIPGAILNFKELGLPETVSAITGLESGLFIIAGPFGSGKTTTAAAFLEEINKNSNKYVITLENPIEYLFVNKSSVIDQRQIGRDVHTIIDGLDYCMNEDVDVLYVAEIKKDFNAAIPLVLSLAAGNSLVLLEINADNSISAIEKILTAAAGTSSREAARYNLADVLSGVVVQKLLPQRGGGLVLATEVLLVNSAVRSLIREGKLFQIESIIQNSRREGMASMSKSVEDLAQAGKINRDNIY</sequence>
<name>A0A1F5SKG2_9BACT</name>
<comment type="similarity">
    <text evidence="1">Belongs to the GSP E family.</text>
</comment>
<gene>
    <name evidence="3" type="ORF">A2227_06470</name>
</gene>
<evidence type="ECO:0000259" key="2">
    <source>
        <dbReference type="Pfam" id="PF00437"/>
    </source>
</evidence>
<accession>A0A1F5SKG2</accession>
<dbReference type="InterPro" id="IPR001482">
    <property type="entry name" value="T2SS/T4SS_dom"/>
</dbReference>
<dbReference type="Gene3D" id="3.30.450.90">
    <property type="match status" value="1"/>
</dbReference>
<proteinExistence type="inferred from homology"/>